<feature type="region of interest" description="Disordered" evidence="1">
    <location>
        <begin position="108"/>
        <end position="133"/>
    </location>
</feature>
<sequence>MKKTSMTLFLSLVALSISPNLEAKKDYAKMNLEDAKNLITAKKATYGILREDVQALYFAHLNALSNHGVSLILDYKDEMLMALTEVQLFLANREKAQAFKLSQLSQLSKTGDQKDEKVDEKVDENPSSLKKIS</sequence>
<feature type="compositionally biased region" description="Basic and acidic residues" evidence="1">
    <location>
        <begin position="111"/>
        <end position="124"/>
    </location>
</feature>
<dbReference type="EMBL" id="CP133270">
    <property type="protein sequence ID" value="WVX67311.1"/>
    <property type="molecule type" value="Genomic_DNA"/>
</dbReference>
<keyword evidence="3" id="KW-1185">Reference proteome</keyword>
<accession>A0ABZ2C4D6</accession>
<dbReference type="RefSeq" id="WP_338453496.1">
    <property type="nucleotide sequence ID" value="NZ_CP133270.1"/>
</dbReference>
<evidence type="ECO:0000313" key="3">
    <source>
        <dbReference type="Proteomes" id="UP001330434"/>
    </source>
</evidence>
<protein>
    <submittedName>
        <fullName evidence="2">Uncharacterized protein</fullName>
    </submittedName>
</protein>
<dbReference type="Proteomes" id="UP001330434">
    <property type="component" value="Chromosome"/>
</dbReference>
<gene>
    <name evidence="2" type="ORF">Bealeia1_01510</name>
</gene>
<evidence type="ECO:0000256" key="1">
    <source>
        <dbReference type="SAM" id="MobiDB-lite"/>
    </source>
</evidence>
<evidence type="ECO:0000313" key="2">
    <source>
        <dbReference type="EMBL" id="WVX67311.1"/>
    </source>
</evidence>
<organism evidence="2 3">
    <name type="scientific">Candidatus Bealeia paramacronuclearis</name>
    <dbReference type="NCBI Taxonomy" id="1921001"/>
    <lineage>
        <taxon>Bacteria</taxon>
        <taxon>Pseudomonadati</taxon>
        <taxon>Pseudomonadota</taxon>
        <taxon>Alphaproteobacteria</taxon>
        <taxon>Holosporales</taxon>
        <taxon>Holosporaceae</taxon>
        <taxon>Candidatus Bealeia</taxon>
    </lineage>
</organism>
<name>A0ABZ2C4D6_9PROT</name>
<proteinExistence type="predicted"/>
<reference evidence="2 3" key="1">
    <citation type="journal article" date="2024" name="Environ. Microbiol.">
        <title>Novel evolutionary insights on the interactions of the Holosporales (Alphaproteobacteria) with eukaryotic hosts from comparative genomics.</title>
        <authorList>
            <person name="Giovannini M."/>
            <person name="Petroni G."/>
            <person name="Castelli M."/>
        </authorList>
    </citation>
    <scope>NUCLEOTIDE SEQUENCE [LARGE SCALE GENOMIC DNA]</scope>
    <source>
        <strain evidence="2 3">US_Bl 15I1</strain>
    </source>
</reference>